<dbReference type="AlphaFoldDB" id="A0A6A6X2X1"/>
<organism evidence="1 2">
    <name type="scientific">Melanomma pulvis-pyrius CBS 109.77</name>
    <dbReference type="NCBI Taxonomy" id="1314802"/>
    <lineage>
        <taxon>Eukaryota</taxon>
        <taxon>Fungi</taxon>
        <taxon>Dikarya</taxon>
        <taxon>Ascomycota</taxon>
        <taxon>Pezizomycotina</taxon>
        <taxon>Dothideomycetes</taxon>
        <taxon>Pleosporomycetidae</taxon>
        <taxon>Pleosporales</taxon>
        <taxon>Melanommataceae</taxon>
        <taxon>Melanomma</taxon>
    </lineage>
</organism>
<evidence type="ECO:0000313" key="2">
    <source>
        <dbReference type="Proteomes" id="UP000799757"/>
    </source>
</evidence>
<proteinExistence type="predicted"/>
<dbReference type="Proteomes" id="UP000799757">
    <property type="component" value="Unassembled WGS sequence"/>
</dbReference>
<dbReference type="OrthoDB" id="5420958at2759"/>
<reference evidence="1" key="1">
    <citation type="journal article" date="2020" name="Stud. Mycol.">
        <title>101 Dothideomycetes genomes: a test case for predicting lifestyles and emergence of pathogens.</title>
        <authorList>
            <person name="Haridas S."/>
            <person name="Albert R."/>
            <person name="Binder M."/>
            <person name="Bloem J."/>
            <person name="Labutti K."/>
            <person name="Salamov A."/>
            <person name="Andreopoulos B."/>
            <person name="Baker S."/>
            <person name="Barry K."/>
            <person name="Bills G."/>
            <person name="Bluhm B."/>
            <person name="Cannon C."/>
            <person name="Castanera R."/>
            <person name="Culley D."/>
            <person name="Daum C."/>
            <person name="Ezra D."/>
            <person name="Gonzalez J."/>
            <person name="Henrissat B."/>
            <person name="Kuo A."/>
            <person name="Liang C."/>
            <person name="Lipzen A."/>
            <person name="Lutzoni F."/>
            <person name="Magnuson J."/>
            <person name="Mondo S."/>
            <person name="Nolan M."/>
            <person name="Ohm R."/>
            <person name="Pangilinan J."/>
            <person name="Park H.-J."/>
            <person name="Ramirez L."/>
            <person name="Alfaro M."/>
            <person name="Sun H."/>
            <person name="Tritt A."/>
            <person name="Yoshinaga Y."/>
            <person name="Zwiers L.-H."/>
            <person name="Turgeon B."/>
            <person name="Goodwin S."/>
            <person name="Spatafora J."/>
            <person name="Crous P."/>
            <person name="Grigoriev I."/>
        </authorList>
    </citation>
    <scope>NUCLEOTIDE SEQUENCE</scope>
    <source>
        <strain evidence="1">CBS 109.77</strain>
    </source>
</reference>
<gene>
    <name evidence="1" type="ORF">K505DRAFT_250642</name>
</gene>
<evidence type="ECO:0000313" key="1">
    <source>
        <dbReference type="EMBL" id="KAF2790689.1"/>
    </source>
</evidence>
<protein>
    <submittedName>
        <fullName evidence="1">Uncharacterized protein</fullName>
    </submittedName>
</protein>
<sequence length="97" mass="10992">MDRASQALVQGIPYGVRKTYRALAEYYNVARSTLHDRLTLCEEKAIVNLFLLMTEYGQPVRIKHIPSLAFSIACQQSTNKPPKPPGKNWARAFENVV</sequence>
<name>A0A6A6X2X1_9PLEO</name>
<dbReference type="EMBL" id="MU002060">
    <property type="protein sequence ID" value="KAF2790689.1"/>
    <property type="molecule type" value="Genomic_DNA"/>
</dbReference>
<accession>A0A6A6X2X1</accession>
<keyword evidence="2" id="KW-1185">Reference proteome</keyword>